<keyword evidence="2" id="KW-1185">Reference proteome</keyword>
<sequence>MQITQIFKYCHLKNLLNQRENNLNKFRHIVDFLKLEFIQTLKNIGFVKVFKK</sequence>
<name>A0A1G7ITD2_9FLAO</name>
<evidence type="ECO:0000313" key="1">
    <source>
        <dbReference type="EMBL" id="SDF15941.1"/>
    </source>
</evidence>
<organism evidence="1 2">
    <name type="scientific">Epilithonimonas hungarica</name>
    <dbReference type="NCBI Taxonomy" id="454006"/>
    <lineage>
        <taxon>Bacteria</taxon>
        <taxon>Pseudomonadati</taxon>
        <taxon>Bacteroidota</taxon>
        <taxon>Flavobacteriia</taxon>
        <taxon>Flavobacteriales</taxon>
        <taxon>Weeksellaceae</taxon>
        <taxon>Chryseobacterium group</taxon>
        <taxon>Epilithonimonas</taxon>
    </lineage>
</organism>
<proteinExistence type="predicted"/>
<evidence type="ECO:0000313" key="2">
    <source>
        <dbReference type="Proteomes" id="UP000199203"/>
    </source>
</evidence>
<accession>A0A1G7ITD2</accession>
<reference evidence="2" key="1">
    <citation type="submission" date="2016-10" db="EMBL/GenBank/DDBJ databases">
        <authorList>
            <person name="Varghese N."/>
            <person name="Submissions S."/>
        </authorList>
    </citation>
    <scope>NUCLEOTIDE SEQUENCE [LARGE SCALE GENOMIC DNA]</scope>
    <source>
        <strain evidence="2">DSM 19684</strain>
    </source>
</reference>
<protein>
    <submittedName>
        <fullName evidence="1">Uncharacterized protein</fullName>
    </submittedName>
</protein>
<dbReference type="EMBL" id="FNBH01000001">
    <property type="protein sequence ID" value="SDF15941.1"/>
    <property type="molecule type" value="Genomic_DNA"/>
</dbReference>
<dbReference type="Proteomes" id="UP000199203">
    <property type="component" value="Unassembled WGS sequence"/>
</dbReference>
<gene>
    <name evidence="1" type="ORF">SAMN05421825_1185</name>
</gene>
<dbReference type="AlphaFoldDB" id="A0A1G7ITD2"/>